<gene>
    <name evidence="1" type="ORF">L210DRAFT_3556230</name>
</gene>
<evidence type="ECO:0000313" key="1">
    <source>
        <dbReference type="EMBL" id="KAF8433476.1"/>
    </source>
</evidence>
<dbReference type="EMBL" id="WHUW01000033">
    <property type="protein sequence ID" value="KAF8433476.1"/>
    <property type="molecule type" value="Genomic_DNA"/>
</dbReference>
<comment type="caution">
    <text evidence="1">The sequence shown here is derived from an EMBL/GenBank/DDBJ whole genome shotgun (WGS) entry which is preliminary data.</text>
</comment>
<dbReference type="Proteomes" id="UP001194468">
    <property type="component" value="Unassembled WGS sequence"/>
</dbReference>
<protein>
    <submittedName>
        <fullName evidence="1">Uncharacterized protein</fullName>
    </submittedName>
</protein>
<organism evidence="1 2">
    <name type="scientific">Boletus edulis BED1</name>
    <dbReference type="NCBI Taxonomy" id="1328754"/>
    <lineage>
        <taxon>Eukaryota</taxon>
        <taxon>Fungi</taxon>
        <taxon>Dikarya</taxon>
        <taxon>Basidiomycota</taxon>
        <taxon>Agaricomycotina</taxon>
        <taxon>Agaricomycetes</taxon>
        <taxon>Agaricomycetidae</taxon>
        <taxon>Boletales</taxon>
        <taxon>Boletineae</taxon>
        <taxon>Boletaceae</taxon>
        <taxon>Boletoideae</taxon>
        <taxon>Boletus</taxon>
    </lineage>
</organism>
<sequence length="129" mass="14471">MPGKPPSPQEVYTRLLMRRDPSRGFPLYAPELDRCMPPDYQPRGARIGDLGYIADMDGGFRCLFNLCLPADHPFNRIHGVPRTFQQVNLRVGEERDHEDVQVRPNEDLPGGVVSTCPTRVIQLNGTADA</sequence>
<keyword evidence="2" id="KW-1185">Reference proteome</keyword>
<proteinExistence type="predicted"/>
<reference evidence="1" key="1">
    <citation type="submission" date="2019-10" db="EMBL/GenBank/DDBJ databases">
        <authorList>
            <consortium name="DOE Joint Genome Institute"/>
            <person name="Kuo A."/>
            <person name="Miyauchi S."/>
            <person name="Kiss E."/>
            <person name="Drula E."/>
            <person name="Kohler A."/>
            <person name="Sanchez-Garcia M."/>
            <person name="Andreopoulos B."/>
            <person name="Barry K.W."/>
            <person name="Bonito G."/>
            <person name="Buee M."/>
            <person name="Carver A."/>
            <person name="Chen C."/>
            <person name="Cichocki N."/>
            <person name="Clum A."/>
            <person name="Culley D."/>
            <person name="Crous P.W."/>
            <person name="Fauchery L."/>
            <person name="Girlanda M."/>
            <person name="Hayes R."/>
            <person name="Keri Z."/>
            <person name="LaButti K."/>
            <person name="Lipzen A."/>
            <person name="Lombard V."/>
            <person name="Magnuson J."/>
            <person name="Maillard F."/>
            <person name="Morin E."/>
            <person name="Murat C."/>
            <person name="Nolan M."/>
            <person name="Ohm R."/>
            <person name="Pangilinan J."/>
            <person name="Pereira M."/>
            <person name="Perotto S."/>
            <person name="Peter M."/>
            <person name="Riley R."/>
            <person name="Sitrit Y."/>
            <person name="Stielow B."/>
            <person name="Szollosi G."/>
            <person name="Zifcakova L."/>
            <person name="Stursova M."/>
            <person name="Spatafora J.W."/>
            <person name="Tedersoo L."/>
            <person name="Vaario L.-M."/>
            <person name="Yamada A."/>
            <person name="Yan M."/>
            <person name="Wang P."/>
            <person name="Xu J."/>
            <person name="Bruns T."/>
            <person name="Baldrian P."/>
            <person name="Vilgalys R."/>
            <person name="Henrissat B."/>
            <person name="Grigoriev I.V."/>
            <person name="Hibbett D."/>
            <person name="Nagy L.G."/>
            <person name="Martin F.M."/>
        </authorList>
    </citation>
    <scope>NUCLEOTIDE SEQUENCE</scope>
    <source>
        <strain evidence="1">BED1</strain>
    </source>
</reference>
<dbReference type="AlphaFoldDB" id="A0AAD4BLH4"/>
<name>A0AAD4BLH4_BOLED</name>
<evidence type="ECO:0000313" key="2">
    <source>
        <dbReference type="Proteomes" id="UP001194468"/>
    </source>
</evidence>
<reference evidence="1" key="2">
    <citation type="journal article" date="2020" name="Nat. Commun.">
        <title>Large-scale genome sequencing of mycorrhizal fungi provides insights into the early evolution of symbiotic traits.</title>
        <authorList>
            <person name="Miyauchi S."/>
            <person name="Kiss E."/>
            <person name="Kuo A."/>
            <person name="Drula E."/>
            <person name="Kohler A."/>
            <person name="Sanchez-Garcia M."/>
            <person name="Morin E."/>
            <person name="Andreopoulos B."/>
            <person name="Barry K.W."/>
            <person name="Bonito G."/>
            <person name="Buee M."/>
            <person name="Carver A."/>
            <person name="Chen C."/>
            <person name="Cichocki N."/>
            <person name="Clum A."/>
            <person name="Culley D."/>
            <person name="Crous P.W."/>
            <person name="Fauchery L."/>
            <person name="Girlanda M."/>
            <person name="Hayes R.D."/>
            <person name="Keri Z."/>
            <person name="LaButti K."/>
            <person name="Lipzen A."/>
            <person name="Lombard V."/>
            <person name="Magnuson J."/>
            <person name="Maillard F."/>
            <person name="Murat C."/>
            <person name="Nolan M."/>
            <person name="Ohm R.A."/>
            <person name="Pangilinan J."/>
            <person name="Pereira M.F."/>
            <person name="Perotto S."/>
            <person name="Peter M."/>
            <person name="Pfister S."/>
            <person name="Riley R."/>
            <person name="Sitrit Y."/>
            <person name="Stielow J.B."/>
            <person name="Szollosi G."/>
            <person name="Zifcakova L."/>
            <person name="Stursova M."/>
            <person name="Spatafora J.W."/>
            <person name="Tedersoo L."/>
            <person name="Vaario L.M."/>
            <person name="Yamada A."/>
            <person name="Yan M."/>
            <person name="Wang P."/>
            <person name="Xu J."/>
            <person name="Bruns T."/>
            <person name="Baldrian P."/>
            <person name="Vilgalys R."/>
            <person name="Dunand C."/>
            <person name="Henrissat B."/>
            <person name="Grigoriev I.V."/>
            <person name="Hibbett D."/>
            <person name="Nagy L.G."/>
            <person name="Martin F.M."/>
        </authorList>
    </citation>
    <scope>NUCLEOTIDE SEQUENCE</scope>
    <source>
        <strain evidence="1">BED1</strain>
    </source>
</reference>
<accession>A0AAD4BLH4</accession>